<evidence type="ECO:0000256" key="6">
    <source>
        <dbReference type="ARBA" id="ARBA00023125"/>
    </source>
</evidence>
<feature type="region of interest" description="Disordered" evidence="9">
    <location>
        <begin position="473"/>
        <end position="527"/>
    </location>
</feature>
<dbReference type="PROSITE" id="PS50157">
    <property type="entry name" value="ZINC_FINGER_C2H2_2"/>
    <property type="match status" value="5"/>
</dbReference>
<dbReference type="PROSITE" id="PS00028">
    <property type="entry name" value="ZINC_FINGER_C2H2_1"/>
    <property type="match status" value="7"/>
</dbReference>
<dbReference type="InterPro" id="IPR036236">
    <property type="entry name" value="Znf_C2H2_sf"/>
</dbReference>
<dbReference type="GO" id="GO:0005634">
    <property type="term" value="C:nucleus"/>
    <property type="evidence" value="ECO:0007669"/>
    <property type="project" value="UniProtKB-SubCell"/>
</dbReference>
<feature type="region of interest" description="Disordered" evidence="9">
    <location>
        <begin position="868"/>
        <end position="922"/>
    </location>
</feature>
<dbReference type="Proteomes" id="UP000037510">
    <property type="component" value="Unassembled WGS sequence"/>
</dbReference>
<feature type="compositionally biased region" description="Polar residues" evidence="9">
    <location>
        <begin position="227"/>
        <end position="252"/>
    </location>
</feature>
<feature type="domain" description="C2H2-type" evidence="10">
    <location>
        <begin position="930"/>
        <end position="958"/>
    </location>
</feature>
<organism evidence="11 12">
    <name type="scientific">Operophtera brumata</name>
    <name type="common">Winter moth</name>
    <name type="synonym">Phalaena brumata</name>
    <dbReference type="NCBI Taxonomy" id="104452"/>
    <lineage>
        <taxon>Eukaryota</taxon>
        <taxon>Metazoa</taxon>
        <taxon>Ecdysozoa</taxon>
        <taxon>Arthropoda</taxon>
        <taxon>Hexapoda</taxon>
        <taxon>Insecta</taxon>
        <taxon>Pterygota</taxon>
        <taxon>Neoptera</taxon>
        <taxon>Endopterygota</taxon>
        <taxon>Lepidoptera</taxon>
        <taxon>Glossata</taxon>
        <taxon>Ditrysia</taxon>
        <taxon>Geometroidea</taxon>
        <taxon>Geometridae</taxon>
        <taxon>Larentiinae</taxon>
        <taxon>Operophtera</taxon>
    </lineage>
</organism>
<feature type="compositionally biased region" description="Polar residues" evidence="9">
    <location>
        <begin position="411"/>
        <end position="425"/>
    </location>
</feature>
<feature type="region of interest" description="Disordered" evidence="9">
    <location>
        <begin position="560"/>
        <end position="616"/>
    </location>
</feature>
<keyword evidence="5" id="KW-0862">Zinc</keyword>
<feature type="region of interest" description="Disordered" evidence="9">
    <location>
        <begin position="632"/>
        <end position="678"/>
    </location>
</feature>
<feature type="compositionally biased region" description="Pro residues" evidence="9">
    <location>
        <begin position="400"/>
        <end position="410"/>
    </location>
</feature>
<keyword evidence="12" id="KW-1185">Reference proteome</keyword>
<dbReference type="SMART" id="SM00355">
    <property type="entry name" value="ZnF_C2H2"/>
    <property type="match status" value="7"/>
</dbReference>
<feature type="compositionally biased region" description="Low complexity" evidence="9">
    <location>
        <begin position="889"/>
        <end position="917"/>
    </location>
</feature>
<keyword evidence="3" id="KW-0677">Repeat</keyword>
<keyword evidence="7" id="KW-0539">Nucleus</keyword>
<dbReference type="PANTHER" id="PTHR16515:SF49">
    <property type="entry name" value="GASTRULA ZINC FINGER PROTEIN XLCGF49.1-LIKE-RELATED"/>
    <property type="match status" value="1"/>
</dbReference>
<proteinExistence type="predicted"/>
<feature type="compositionally biased region" description="Acidic residues" evidence="9">
    <location>
        <begin position="258"/>
        <end position="267"/>
    </location>
</feature>
<dbReference type="GO" id="GO:0008270">
    <property type="term" value="F:zinc ion binding"/>
    <property type="evidence" value="ECO:0007669"/>
    <property type="project" value="UniProtKB-KW"/>
</dbReference>
<dbReference type="InterPro" id="IPR022755">
    <property type="entry name" value="Znf_C2H2_jaz"/>
</dbReference>
<dbReference type="Pfam" id="PF00096">
    <property type="entry name" value="zf-C2H2"/>
    <property type="match status" value="2"/>
</dbReference>
<evidence type="ECO:0000256" key="4">
    <source>
        <dbReference type="ARBA" id="ARBA00022771"/>
    </source>
</evidence>
<evidence type="ECO:0000256" key="3">
    <source>
        <dbReference type="ARBA" id="ARBA00022737"/>
    </source>
</evidence>
<feature type="region of interest" description="Disordered" evidence="9">
    <location>
        <begin position="173"/>
        <end position="197"/>
    </location>
</feature>
<dbReference type="AlphaFoldDB" id="A0A0L7LR70"/>
<feature type="compositionally biased region" description="Polar residues" evidence="9">
    <location>
        <begin position="589"/>
        <end position="604"/>
    </location>
</feature>
<comment type="subcellular location">
    <subcellularLocation>
        <location evidence="1">Nucleus</location>
    </subcellularLocation>
</comment>
<dbReference type="PANTHER" id="PTHR16515">
    <property type="entry name" value="PR DOMAIN ZINC FINGER PROTEIN"/>
    <property type="match status" value="1"/>
</dbReference>
<evidence type="ECO:0000313" key="12">
    <source>
        <dbReference type="Proteomes" id="UP000037510"/>
    </source>
</evidence>
<dbReference type="Gene3D" id="3.30.160.60">
    <property type="entry name" value="Classic Zinc Finger"/>
    <property type="match status" value="5"/>
</dbReference>
<feature type="region of interest" description="Disordered" evidence="9">
    <location>
        <begin position="68"/>
        <end position="144"/>
    </location>
</feature>
<feature type="compositionally biased region" description="Polar residues" evidence="9">
    <location>
        <begin position="632"/>
        <end position="642"/>
    </location>
</feature>
<dbReference type="FunFam" id="3.30.160.60:FF:000624">
    <property type="entry name" value="zinc finger protein 697"/>
    <property type="match status" value="1"/>
</dbReference>
<keyword evidence="6" id="KW-0238">DNA-binding</keyword>
<name>A0A0L7LR70_OPEBR</name>
<feature type="domain" description="C2H2-type" evidence="10">
    <location>
        <begin position="1015"/>
        <end position="1042"/>
    </location>
</feature>
<dbReference type="SUPFAM" id="SSF57667">
    <property type="entry name" value="beta-beta-alpha zinc fingers"/>
    <property type="match status" value="3"/>
</dbReference>
<gene>
    <name evidence="11" type="ORF">OBRU01_02820</name>
</gene>
<feature type="region of interest" description="Disordered" evidence="9">
    <location>
        <begin position="1045"/>
        <end position="1066"/>
    </location>
</feature>
<feature type="compositionally biased region" description="Polar residues" evidence="9">
    <location>
        <begin position="503"/>
        <end position="515"/>
    </location>
</feature>
<feature type="region of interest" description="Disordered" evidence="9">
    <location>
        <begin position="386"/>
        <end position="438"/>
    </location>
</feature>
<dbReference type="FunFam" id="3.30.160.60:FF:000100">
    <property type="entry name" value="Zinc finger 45-like"/>
    <property type="match status" value="1"/>
</dbReference>
<feature type="compositionally biased region" description="Polar residues" evidence="9">
    <location>
        <begin position="176"/>
        <end position="189"/>
    </location>
</feature>
<dbReference type="GO" id="GO:0010468">
    <property type="term" value="P:regulation of gene expression"/>
    <property type="evidence" value="ECO:0007669"/>
    <property type="project" value="TreeGrafter"/>
</dbReference>
<evidence type="ECO:0000256" key="7">
    <source>
        <dbReference type="ARBA" id="ARBA00023242"/>
    </source>
</evidence>
<protein>
    <recommendedName>
        <fullName evidence="10">C2H2-type domain-containing protein</fullName>
    </recommendedName>
</protein>
<sequence>MDNSSAVSSTLPSRDYHCKVCDLFLDSVDSLEVHLQYHKENLYVKWGTQNSQNDTENNNGAKVKIETTVSAPADSSDNMITKPSPEFQQRATPDTSQFPHPATPQSYHSAPSPYQNPDQTTFSPGAQFGNSYSHSSFSQNQHSDQINWEQSQYTQEYHHHKPNRFHPYNMQDRASRVSSSSPLYGQPLNQPTPSPSPNQCDKCGFVCDSAVQLNEHCNSAHAGGGANQSSGPMPFQQFTGKQYNNSGYQNDSLKIKEEQEESSDILDLDSQKVVYPGNEGETPNSAYEEAHSQGREVNSRSVPMMPWEAQKLYSNPQLNGEVALFKEQKMFSEQKPYSPESKMFHPEQKFPYSQEKFLGVHHDQKPFMHVEQKIYPGVQMPPLSDYSGPLAASNADMKPPYRPYDSPAPPQISNSQPANATSSNLPPIGGKGANWKSNEARRPKTYNCTACNKWFTSSGHLKRHYNTTLHKNAVRSSGQPDPATMPISSHHHPSRDPIPGRGQQHSADSNTQSPVPSDDGRSVDDASLQSPYASHRVAAMQSKSPYTHLQGNLDNNYINNPLANHPLQHQVGSHPLNIGSQPPGLGLPSDSSHQGTKALTTAGNPPNGEAGPSVSQNHHMRGLLSVSTSNISTPALTQSSPALTPHTLPPFSHLGVNPYSPRSSDPLGTTVPDPTHTPLYLGQNFQQTIAPSYPNGMAPHVMDMAINNLPIASLASFGENSSEEVDVLEQERSRQTTGGRLPSFAQLQTQSFSVYVSNYITQPNVGGQVVADESTAGYIIVDPVHSPLQYSNTEIGGQSLGYDISVSPKNMKQSVVTYSPEHVKLYPYGYAVGGKTIKREEDAHRSDSSVFQILEIEDIMDYANKENYGSQMKSPASPESAKAEHESHSAVSSTSSSLTVSSPSAVTSTVPSSPLTERNQLKKSAPNTVHKCYECDKLFNKACYLTQHNKTFHSGAKPFKCDRCGKRFSDDVSYEGHYYKHTDNKPFKCSECPKSFNHKTDLRRHMCLHSGCKPFACDHCGKGFIRKDHMVKHFDTHFKKNSRSSASTASVTSTTSTSPSSTVNLT</sequence>
<feature type="compositionally biased region" description="Basic and acidic residues" evidence="9">
    <location>
        <begin position="288"/>
        <end position="298"/>
    </location>
</feature>
<feature type="domain" description="C2H2-type" evidence="10">
    <location>
        <begin position="987"/>
        <end position="1014"/>
    </location>
</feature>
<keyword evidence="2" id="KW-0479">Metal-binding</keyword>
<evidence type="ECO:0000256" key="1">
    <source>
        <dbReference type="ARBA" id="ARBA00004123"/>
    </source>
</evidence>
<evidence type="ECO:0000259" key="10">
    <source>
        <dbReference type="PROSITE" id="PS50157"/>
    </source>
</evidence>
<evidence type="ECO:0000313" key="11">
    <source>
        <dbReference type="EMBL" id="KOB77661.1"/>
    </source>
</evidence>
<dbReference type="GO" id="GO:0048598">
    <property type="term" value="P:embryonic morphogenesis"/>
    <property type="evidence" value="ECO:0007669"/>
    <property type="project" value="UniProtKB-ARBA"/>
</dbReference>
<reference evidence="11 12" key="1">
    <citation type="journal article" date="2015" name="Genome Biol. Evol.">
        <title>The genome of winter moth (Operophtera brumata) provides a genomic perspective on sexual dimorphism and phenology.</title>
        <authorList>
            <person name="Derks M.F."/>
            <person name="Smit S."/>
            <person name="Salis L."/>
            <person name="Schijlen E."/>
            <person name="Bossers A."/>
            <person name="Mateman C."/>
            <person name="Pijl A.S."/>
            <person name="de Ridder D."/>
            <person name="Groenen M.A."/>
            <person name="Visser M.E."/>
            <person name="Megens H.J."/>
        </authorList>
    </citation>
    <scope>NUCLEOTIDE SEQUENCE [LARGE SCALE GENOMIC DNA]</scope>
    <source>
        <strain evidence="11">WM2013NL</strain>
        <tissue evidence="11">Head and thorax</tissue>
    </source>
</reference>
<evidence type="ECO:0000256" key="8">
    <source>
        <dbReference type="PROSITE-ProRule" id="PRU00042"/>
    </source>
</evidence>
<comment type="caution">
    <text evidence="11">The sequence shown here is derived from an EMBL/GenBank/DDBJ whole genome shotgun (WGS) entry which is preliminary data.</text>
</comment>
<keyword evidence="4 8" id="KW-0863">Zinc-finger</keyword>
<feature type="region of interest" description="Disordered" evidence="9">
    <location>
        <begin position="221"/>
        <end position="299"/>
    </location>
</feature>
<dbReference type="FunFam" id="3.30.160.60:FF:000446">
    <property type="entry name" value="Zinc finger protein"/>
    <property type="match status" value="1"/>
</dbReference>
<dbReference type="STRING" id="104452.A0A0L7LR70"/>
<evidence type="ECO:0000256" key="9">
    <source>
        <dbReference type="SAM" id="MobiDB-lite"/>
    </source>
</evidence>
<feature type="domain" description="C2H2-type" evidence="10">
    <location>
        <begin position="446"/>
        <end position="475"/>
    </location>
</feature>
<dbReference type="Pfam" id="PF12171">
    <property type="entry name" value="zf-C2H2_jaz"/>
    <property type="match status" value="1"/>
</dbReference>
<dbReference type="EMBL" id="JTDY01000331">
    <property type="protein sequence ID" value="KOB77661.1"/>
    <property type="molecule type" value="Genomic_DNA"/>
</dbReference>
<evidence type="ECO:0000256" key="2">
    <source>
        <dbReference type="ARBA" id="ARBA00022723"/>
    </source>
</evidence>
<accession>A0A0L7LR70</accession>
<feature type="domain" description="C2H2-type" evidence="10">
    <location>
        <begin position="959"/>
        <end position="986"/>
    </location>
</feature>
<dbReference type="InterPro" id="IPR050331">
    <property type="entry name" value="Zinc_finger"/>
</dbReference>
<evidence type="ECO:0000256" key="5">
    <source>
        <dbReference type="ARBA" id="ARBA00022833"/>
    </source>
</evidence>
<dbReference type="InterPro" id="IPR013087">
    <property type="entry name" value="Znf_C2H2_type"/>
</dbReference>